<sequence length="514" mass="56243">MAADACSIMYNGLATALLSSPYFDACSYPKKIAASVVDLDRVRSIDCGNVYCRSYFATFVEYAKMPTFADCTLTDESTSKPIPFKDFAVACQSVLPTSSSPPVAAPSSPSTPASQSPLPPLPPPTLPSVVHDESSNNSVTIIVAVAAVVVVGVAIAAFVYMRTRRRRPPQSTDFVHLIDHAAANPASVALKQLSSTWSNSIATAASTHPSSHNARTTYHHHSSTLGFQSTGLDMCDLDMYRLPTSDVHLVKPLAQGAFGEVWVGDYQGSQIAIKRLLPTKSTLPDVQRFIWEIKLLSKIECPYVVHFIGVAWNTPGDMMLLTEFMNGGDLRQVLELTPPSFQWVHKLRCALSVAEGLVYLHLMDPKVIHRDLKSRNVLLDSDFNAKITDFGIARETDDATMTAGIGTFRWMAPEVLLDGHYTEKADIFSFGVILAELSTNIVPYSDLRNDKGNVYMDTAIMAKVMTGELIPTFASDCPRWYLDVATACLALDPLERPTAMKTAYTIRRQVEGCN</sequence>
<dbReference type="PANTHER" id="PTHR44329:SF214">
    <property type="entry name" value="PROTEIN KINASE DOMAIN-CONTAINING PROTEIN"/>
    <property type="match status" value="1"/>
</dbReference>
<comment type="caution">
    <text evidence="4">The sequence shown here is derived from an EMBL/GenBank/DDBJ whole genome shotgun (WGS) entry which is preliminary data.</text>
</comment>
<dbReference type="PRINTS" id="PR00109">
    <property type="entry name" value="TYRKINASE"/>
</dbReference>
<dbReference type="SUPFAM" id="SSF56112">
    <property type="entry name" value="Protein kinase-like (PK-like)"/>
    <property type="match status" value="1"/>
</dbReference>
<dbReference type="VEuPathDB" id="FungiDB:H257_13799"/>
<gene>
    <name evidence="4" type="ORF">DYB36_009455</name>
</gene>
<accession>A0A397BR30</accession>
<dbReference type="Gene3D" id="1.10.510.10">
    <property type="entry name" value="Transferase(Phosphotransferase) domain 1"/>
    <property type="match status" value="1"/>
</dbReference>
<dbReference type="InterPro" id="IPR011009">
    <property type="entry name" value="Kinase-like_dom_sf"/>
</dbReference>
<dbReference type="InterPro" id="IPR051681">
    <property type="entry name" value="Ser/Thr_Kinases-Pseudokinases"/>
</dbReference>
<dbReference type="EMBL" id="QUSZ01001875">
    <property type="protein sequence ID" value="RHY24401.1"/>
    <property type="molecule type" value="Genomic_DNA"/>
</dbReference>
<dbReference type="GO" id="GO:0004674">
    <property type="term" value="F:protein serine/threonine kinase activity"/>
    <property type="evidence" value="ECO:0007669"/>
    <property type="project" value="TreeGrafter"/>
</dbReference>
<dbReference type="GO" id="GO:0005524">
    <property type="term" value="F:ATP binding"/>
    <property type="evidence" value="ECO:0007669"/>
    <property type="project" value="InterPro"/>
</dbReference>
<dbReference type="PROSITE" id="PS50011">
    <property type="entry name" value="PROTEIN_KINASE_DOM"/>
    <property type="match status" value="1"/>
</dbReference>
<feature type="domain" description="Protein kinase" evidence="3">
    <location>
        <begin position="247"/>
        <end position="514"/>
    </location>
</feature>
<dbReference type="AlphaFoldDB" id="A0A397BR30"/>
<dbReference type="Pfam" id="PF07714">
    <property type="entry name" value="PK_Tyr_Ser-Thr"/>
    <property type="match status" value="1"/>
</dbReference>
<reference evidence="4 5" key="1">
    <citation type="submission" date="2018-08" db="EMBL/GenBank/DDBJ databases">
        <title>Aphanomyces genome sequencing and annotation.</title>
        <authorList>
            <person name="Minardi D."/>
            <person name="Oidtmann B."/>
            <person name="Van Der Giezen M."/>
            <person name="Studholme D.J."/>
        </authorList>
    </citation>
    <scope>NUCLEOTIDE SEQUENCE [LARGE SCALE GENOMIC DNA]</scope>
    <source>
        <strain evidence="4 5">Kv</strain>
    </source>
</reference>
<dbReference type="SMART" id="SM00220">
    <property type="entry name" value="S_TKc"/>
    <property type="match status" value="1"/>
</dbReference>
<dbReference type="PROSITE" id="PS00108">
    <property type="entry name" value="PROTEIN_KINASE_ST"/>
    <property type="match status" value="1"/>
</dbReference>
<feature type="region of interest" description="Disordered" evidence="1">
    <location>
        <begin position="101"/>
        <end position="131"/>
    </location>
</feature>
<dbReference type="PANTHER" id="PTHR44329">
    <property type="entry name" value="SERINE/THREONINE-PROTEIN KINASE TNNI3K-RELATED"/>
    <property type="match status" value="1"/>
</dbReference>
<keyword evidence="2" id="KW-0812">Transmembrane</keyword>
<keyword evidence="2" id="KW-1133">Transmembrane helix</keyword>
<feature type="compositionally biased region" description="Pro residues" evidence="1">
    <location>
        <begin position="117"/>
        <end position="126"/>
    </location>
</feature>
<protein>
    <recommendedName>
        <fullName evidence="3">Protein kinase domain-containing protein</fullName>
    </recommendedName>
</protein>
<proteinExistence type="predicted"/>
<organism evidence="4 5">
    <name type="scientific">Aphanomyces astaci</name>
    <name type="common">Crayfish plague agent</name>
    <dbReference type="NCBI Taxonomy" id="112090"/>
    <lineage>
        <taxon>Eukaryota</taxon>
        <taxon>Sar</taxon>
        <taxon>Stramenopiles</taxon>
        <taxon>Oomycota</taxon>
        <taxon>Saprolegniomycetes</taxon>
        <taxon>Saprolegniales</taxon>
        <taxon>Verrucalvaceae</taxon>
        <taxon>Aphanomyces</taxon>
    </lineage>
</organism>
<evidence type="ECO:0000313" key="4">
    <source>
        <dbReference type="EMBL" id="RHY24401.1"/>
    </source>
</evidence>
<name>A0A397BR30_APHAT</name>
<evidence type="ECO:0000256" key="2">
    <source>
        <dbReference type="SAM" id="Phobius"/>
    </source>
</evidence>
<evidence type="ECO:0000256" key="1">
    <source>
        <dbReference type="SAM" id="MobiDB-lite"/>
    </source>
</evidence>
<dbReference type="InterPro" id="IPR008271">
    <property type="entry name" value="Ser/Thr_kinase_AS"/>
</dbReference>
<dbReference type="CDD" id="cd13999">
    <property type="entry name" value="STKc_MAP3K-like"/>
    <property type="match status" value="1"/>
</dbReference>
<evidence type="ECO:0000313" key="5">
    <source>
        <dbReference type="Proteomes" id="UP000265427"/>
    </source>
</evidence>
<dbReference type="Gene3D" id="3.30.200.20">
    <property type="entry name" value="Phosphorylase Kinase, domain 1"/>
    <property type="match status" value="1"/>
</dbReference>
<keyword evidence="2" id="KW-0472">Membrane</keyword>
<evidence type="ECO:0000259" key="3">
    <source>
        <dbReference type="PROSITE" id="PS50011"/>
    </source>
</evidence>
<feature type="transmembrane region" description="Helical" evidence="2">
    <location>
        <begin position="139"/>
        <end position="161"/>
    </location>
</feature>
<dbReference type="InterPro" id="IPR000719">
    <property type="entry name" value="Prot_kinase_dom"/>
</dbReference>
<dbReference type="Proteomes" id="UP000265427">
    <property type="component" value="Unassembled WGS sequence"/>
</dbReference>
<dbReference type="InterPro" id="IPR001245">
    <property type="entry name" value="Ser-Thr/Tyr_kinase_cat_dom"/>
</dbReference>
<feature type="compositionally biased region" description="Low complexity" evidence="1">
    <location>
        <begin position="101"/>
        <end position="116"/>
    </location>
</feature>